<comment type="caution">
    <text evidence="9">The sequence shown here is derived from an EMBL/GenBank/DDBJ whole genome shotgun (WGS) entry which is preliminary data.</text>
</comment>
<keyword evidence="6" id="KW-0695">RNA-directed DNA polymerase</keyword>
<dbReference type="InterPro" id="IPR041588">
    <property type="entry name" value="Integrase_H2C2"/>
</dbReference>
<evidence type="ECO:0000313" key="9">
    <source>
        <dbReference type="EMBL" id="KAL0079382.1"/>
    </source>
</evidence>
<dbReference type="Pfam" id="PF17921">
    <property type="entry name" value="Integrase_H2C2"/>
    <property type="match status" value="1"/>
</dbReference>
<keyword evidence="1" id="KW-0808">Transferase</keyword>
<dbReference type="Proteomes" id="UP001448207">
    <property type="component" value="Unassembled WGS sequence"/>
</dbReference>
<evidence type="ECO:0000256" key="6">
    <source>
        <dbReference type="ARBA" id="ARBA00022918"/>
    </source>
</evidence>
<gene>
    <name evidence="9" type="ORF">J3Q64DRAFT_1645035</name>
</gene>
<dbReference type="EMBL" id="JBCLYO010000022">
    <property type="protein sequence ID" value="KAL0079382.1"/>
    <property type="molecule type" value="Genomic_DNA"/>
</dbReference>
<keyword evidence="4" id="KW-0255">Endonuclease</keyword>
<dbReference type="PANTHER" id="PTHR37984">
    <property type="entry name" value="PROTEIN CBG26694"/>
    <property type="match status" value="1"/>
</dbReference>
<name>A0ABR3APN7_PHYBL</name>
<reference evidence="9 10" key="1">
    <citation type="submission" date="2024-04" db="EMBL/GenBank/DDBJ databases">
        <title>Symmetric and asymmetric DNA N6-adenine methylation regulates different biological responses in Mucorales.</title>
        <authorList>
            <consortium name="Lawrence Berkeley National Laboratory"/>
            <person name="Lax C."/>
            <person name="Mondo S.J."/>
            <person name="Osorio-Concepcion M."/>
            <person name="Muszewska A."/>
            <person name="Corrochano-Luque M."/>
            <person name="Gutierrez G."/>
            <person name="Riley R."/>
            <person name="Lipzen A."/>
            <person name="Guo J."/>
            <person name="Hundley H."/>
            <person name="Amirebrahimi M."/>
            <person name="Ng V."/>
            <person name="Lorenzo-Gutierrez D."/>
            <person name="Binder U."/>
            <person name="Yang J."/>
            <person name="Song Y."/>
            <person name="Canovas D."/>
            <person name="Navarro E."/>
            <person name="Freitag M."/>
            <person name="Gabaldon T."/>
            <person name="Grigoriev I.V."/>
            <person name="Corrochano L.M."/>
            <person name="Nicolas F.E."/>
            <person name="Garre V."/>
        </authorList>
    </citation>
    <scope>NUCLEOTIDE SEQUENCE [LARGE SCALE GENOMIC DNA]</scope>
    <source>
        <strain evidence="9 10">L51</strain>
    </source>
</reference>
<protein>
    <recommendedName>
        <fullName evidence="11">Integrase zinc-binding domain-containing protein</fullName>
    </recommendedName>
</protein>
<organism evidence="9 10">
    <name type="scientific">Phycomyces blakesleeanus</name>
    <dbReference type="NCBI Taxonomy" id="4837"/>
    <lineage>
        <taxon>Eukaryota</taxon>
        <taxon>Fungi</taxon>
        <taxon>Fungi incertae sedis</taxon>
        <taxon>Mucoromycota</taxon>
        <taxon>Mucoromycotina</taxon>
        <taxon>Mucoromycetes</taxon>
        <taxon>Mucorales</taxon>
        <taxon>Phycomycetaceae</taxon>
        <taxon>Phycomyces</taxon>
    </lineage>
</organism>
<dbReference type="InterPro" id="IPR050951">
    <property type="entry name" value="Retrovirus_Pol_polyprotein"/>
</dbReference>
<accession>A0ABR3APN7</accession>
<dbReference type="InterPro" id="IPR041373">
    <property type="entry name" value="RT_RNaseH"/>
</dbReference>
<evidence type="ECO:0000256" key="1">
    <source>
        <dbReference type="ARBA" id="ARBA00022679"/>
    </source>
</evidence>
<evidence type="ECO:0000256" key="3">
    <source>
        <dbReference type="ARBA" id="ARBA00022722"/>
    </source>
</evidence>
<keyword evidence="5" id="KW-0378">Hydrolase</keyword>
<keyword evidence="10" id="KW-1185">Reference proteome</keyword>
<dbReference type="PANTHER" id="PTHR37984:SF5">
    <property type="entry name" value="PROTEIN NYNRIN-LIKE"/>
    <property type="match status" value="1"/>
</dbReference>
<feature type="domain" description="Reverse transcriptase RNase H-like" evidence="7">
    <location>
        <begin position="4"/>
        <end position="59"/>
    </location>
</feature>
<evidence type="ECO:0000256" key="4">
    <source>
        <dbReference type="ARBA" id="ARBA00022759"/>
    </source>
</evidence>
<dbReference type="Pfam" id="PF17917">
    <property type="entry name" value="RT_RNaseH"/>
    <property type="match status" value="1"/>
</dbReference>
<keyword evidence="2" id="KW-0548">Nucleotidyltransferase</keyword>
<evidence type="ECO:0000313" key="10">
    <source>
        <dbReference type="Proteomes" id="UP001448207"/>
    </source>
</evidence>
<evidence type="ECO:0000259" key="8">
    <source>
        <dbReference type="Pfam" id="PF17921"/>
    </source>
</evidence>
<evidence type="ECO:0000256" key="5">
    <source>
        <dbReference type="ARBA" id="ARBA00022801"/>
    </source>
</evidence>
<feature type="domain" description="Integrase zinc-binding" evidence="8">
    <location>
        <begin position="132"/>
        <end position="181"/>
    </location>
</feature>
<keyword evidence="3" id="KW-0540">Nuclease</keyword>
<proteinExistence type="predicted"/>
<evidence type="ECO:0000256" key="2">
    <source>
        <dbReference type="ARBA" id="ARBA00022695"/>
    </source>
</evidence>
<evidence type="ECO:0000259" key="7">
    <source>
        <dbReference type="Pfam" id="PF17917"/>
    </source>
</evidence>
<evidence type="ECO:0008006" key="11">
    <source>
        <dbReference type="Google" id="ProtNLM"/>
    </source>
</evidence>
<sequence>STNRCKIYAIIFGLEKFRPLLLGNPNLDIHTDHSALVYLYSSSYLSSNLQNYVDTLNEYGRLKITYVKGVKNTLSNALSRLYPPIQEDIQQKQKEDKVIKKCSNIHILAVKLNSKQFKNAMLDNMISPLLDRTKMVEDAHRMGHFGIEEVVKSLLSDGVYWTSMYKDCKDVIAKCILCAQHTIVKRGYNPKKSIIA</sequence>
<dbReference type="Gene3D" id="1.10.340.70">
    <property type="match status" value="1"/>
</dbReference>
<feature type="non-terminal residue" evidence="9">
    <location>
        <position position="1"/>
    </location>
</feature>